<evidence type="ECO:0000313" key="5">
    <source>
        <dbReference type="EMBL" id="CAA2954982.1"/>
    </source>
</evidence>
<reference evidence="5 6" key="1">
    <citation type="submission" date="2019-12" db="EMBL/GenBank/DDBJ databases">
        <authorList>
            <person name="Alioto T."/>
            <person name="Alioto T."/>
            <person name="Gomez Garrido J."/>
        </authorList>
    </citation>
    <scope>NUCLEOTIDE SEQUENCE [LARGE SCALE GENOMIC DNA]</scope>
</reference>
<dbReference type="InterPro" id="IPR041118">
    <property type="entry name" value="Rx_N"/>
</dbReference>
<dbReference type="Proteomes" id="UP000594638">
    <property type="component" value="Unassembled WGS sequence"/>
</dbReference>
<keyword evidence="3" id="KW-0611">Plant defense</keyword>
<dbReference type="EMBL" id="CACTIH010000133">
    <property type="protein sequence ID" value="CAA2954982.1"/>
    <property type="molecule type" value="Genomic_DNA"/>
</dbReference>
<feature type="domain" description="Disease resistance N-terminal" evidence="4">
    <location>
        <begin position="11"/>
        <end position="76"/>
    </location>
</feature>
<dbReference type="GO" id="GO:0006952">
    <property type="term" value="P:defense response"/>
    <property type="evidence" value="ECO:0007669"/>
    <property type="project" value="UniProtKB-KW"/>
</dbReference>
<gene>
    <name evidence="5" type="ORF">OLEA9_A041165</name>
</gene>
<name>A0A8S0PN90_OLEEU</name>
<evidence type="ECO:0000256" key="1">
    <source>
        <dbReference type="ARBA" id="ARBA00022737"/>
    </source>
</evidence>
<keyword evidence="2" id="KW-0547">Nucleotide-binding</keyword>
<dbReference type="Gramene" id="OE9A041165T1">
    <property type="protein sequence ID" value="OE9A041165C1"/>
    <property type="gene ID" value="OE9A041165"/>
</dbReference>
<dbReference type="OrthoDB" id="1933539at2759"/>
<evidence type="ECO:0000313" key="6">
    <source>
        <dbReference type="Proteomes" id="UP000594638"/>
    </source>
</evidence>
<dbReference type="Gene3D" id="1.20.5.4130">
    <property type="match status" value="1"/>
</dbReference>
<comment type="caution">
    <text evidence="5">The sequence shown here is derived from an EMBL/GenBank/DDBJ whole genome shotgun (WGS) entry which is preliminary data.</text>
</comment>
<protein>
    <recommendedName>
        <fullName evidence="4">Disease resistance N-terminal domain-containing protein</fullName>
    </recommendedName>
</protein>
<dbReference type="AlphaFoldDB" id="A0A8S0PN90"/>
<accession>A0A8S0PN90</accession>
<dbReference type="GO" id="GO:0000166">
    <property type="term" value="F:nucleotide binding"/>
    <property type="evidence" value="ECO:0007669"/>
    <property type="project" value="UniProtKB-KW"/>
</dbReference>
<evidence type="ECO:0000259" key="4">
    <source>
        <dbReference type="Pfam" id="PF18052"/>
    </source>
</evidence>
<evidence type="ECO:0000256" key="2">
    <source>
        <dbReference type="ARBA" id="ARBA00022741"/>
    </source>
</evidence>
<keyword evidence="1" id="KW-0677">Repeat</keyword>
<organism evidence="5 6">
    <name type="scientific">Olea europaea subsp. europaea</name>
    <dbReference type="NCBI Taxonomy" id="158383"/>
    <lineage>
        <taxon>Eukaryota</taxon>
        <taxon>Viridiplantae</taxon>
        <taxon>Streptophyta</taxon>
        <taxon>Embryophyta</taxon>
        <taxon>Tracheophyta</taxon>
        <taxon>Spermatophyta</taxon>
        <taxon>Magnoliopsida</taxon>
        <taxon>eudicotyledons</taxon>
        <taxon>Gunneridae</taxon>
        <taxon>Pentapetalae</taxon>
        <taxon>asterids</taxon>
        <taxon>lamiids</taxon>
        <taxon>Lamiales</taxon>
        <taxon>Oleaceae</taxon>
        <taxon>Oleeae</taxon>
        <taxon>Olea</taxon>
    </lineage>
</organism>
<sequence length="92" mass="10404">MAIVEAFVGAIIDGLVENLASGELLKFLRRVGIDAQLKEWRTTLSMIQAVLTDAEKRQTEDVKLWLNDLANLAYDTNLIFKILYCSKSEMNL</sequence>
<keyword evidence="6" id="KW-1185">Reference proteome</keyword>
<evidence type="ECO:0000256" key="3">
    <source>
        <dbReference type="ARBA" id="ARBA00022821"/>
    </source>
</evidence>
<dbReference type="Pfam" id="PF18052">
    <property type="entry name" value="Rx_N"/>
    <property type="match status" value="1"/>
</dbReference>
<proteinExistence type="predicted"/>